<dbReference type="GO" id="GO:0005829">
    <property type="term" value="C:cytosol"/>
    <property type="evidence" value="ECO:0007669"/>
    <property type="project" value="TreeGrafter"/>
</dbReference>
<dbReference type="PANTHER" id="PTHR47396">
    <property type="entry name" value="TYPE I RESTRICTION ENZYME ECOKI R PROTEIN"/>
    <property type="match status" value="1"/>
</dbReference>
<dbReference type="AlphaFoldDB" id="A0A179B8U6"/>
<proteinExistence type="predicted"/>
<gene>
    <name evidence="3" type="ORF">A4U53_35625</name>
</gene>
<sequence>MAEKNDAWENIARIRRRLADLNEERMALERELEAFEQQLISDSRVAAEKPAFTDAPVTNSSPSMEKVELFRQLFAGRPDVFPVRWENRKDGRTGYSPSCSNEWAKGICGKPKVKCGDCPHQAFIPYSEDIIERHLRGGDIRSSDFVAGVYPLLQDETCWFLAADFDKESWADDTRALLATCHAKGIAAALERSRSGNGGHVWIFFSKPVPAKVARQLGAALITETMENRPEIGFTSYDRFFPNQDTMPLGGFGNLIALPLQRKARENGNSVFVDGDLQPYDDQWAYLSSLPRLLADEVFRIADEAELSGRVLGVRMPVDDEHADEPWKMLPSRRSEPRRIEAAIPQSIKVVIADQVYIDRTELPSALIAQFVRLAAFQNPEFYRAQAMRLPTFGKPRIISCAELHPRHVALPRGCFDEAIELIKSHGATAILEDHREDGDALPAGVSFQGELRRPQSRAFDALVANDNGVLAATTAFGKTVVAAALIAHRSRNTLVLVHRRELLTQWVERLSSFLSLDPKQIGIIGGGKRKPTGIIDVALIQSLVRNGEVDDIVGNYGHLIVDECHHLSAASFELVARRSKARYVVGLSATVARKDGHHPIIFMQCGPVRHRVDARVQAAERGIRHRARDRSTKFELPTSLVSAERPSMPAIYAALAQDQGRNDLIFDDVLKSLEAKRSPILLTERKDHLDYLQQKFSPFVKNLVVLRGGMSAKDRKQANTALNVADDDERLILAIGRYIGEGFDDARLDTLFLTMPIAWKGTLAQYVGRLHRQHDGKKDVLVVDYVDSTVPVLARMAAKRRVGYRALGYVIE</sequence>
<keyword evidence="3" id="KW-0378">Hydrolase</keyword>
<dbReference type="InterPro" id="IPR054347">
    <property type="entry name" value="TOTE_primase"/>
</dbReference>
<feature type="domain" description="Helicase ATP-binding" evidence="2">
    <location>
        <begin position="460"/>
        <end position="610"/>
    </location>
</feature>
<reference evidence="3" key="1">
    <citation type="submission" date="2016-04" db="EMBL/GenBank/DDBJ databases">
        <title>Fast-growing isolate from the root nodules of Vavilovia formosa.</title>
        <authorList>
            <person name="Kimeklis A."/>
            <person name="Safronova V."/>
            <person name="Belimov A."/>
            <person name="Andronov E."/>
        </authorList>
    </citation>
    <scope>NUCLEOTIDE SEQUENCE [LARGE SCALE GENOMIC DNA]</scope>
    <source>
        <strain evidence="3">Vaf-46</strain>
    </source>
</reference>
<dbReference type="InterPro" id="IPR006935">
    <property type="entry name" value="Helicase/UvrB_N"/>
</dbReference>
<dbReference type="InterPro" id="IPR027417">
    <property type="entry name" value="P-loop_NTPase"/>
</dbReference>
<organism evidence="3">
    <name type="scientific">Rhizobium leguminosarum</name>
    <dbReference type="NCBI Taxonomy" id="384"/>
    <lineage>
        <taxon>Bacteria</taxon>
        <taxon>Pseudomonadati</taxon>
        <taxon>Pseudomonadota</taxon>
        <taxon>Alphaproteobacteria</taxon>
        <taxon>Hyphomicrobiales</taxon>
        <taxon>Rhizobiaceae</taxon>
        <taxon>Rhizobium/Agrobacterium group</taxon>
        <taxon>Rhizobium</taxon>
    </lineage>
</organism>
<dbReference type="CDD" id="cd18785">
    <property type="entry name" value="SF2_C"/>
    <property type="match status" value="1"/>
</dbReference>
<dbReference type="GO" id="GO:0004519">
    <property type="term" value="F:endonuclease activity"/>
    <property type="evidence" value="ECO:0007669"/>
    <property type="project" value="UniProtKB-KW"/>
</dbReference>
<dbReference type="SMART" id="SM00487">
    <property type="entry name" value="DEXDc"/>
    <property type="match status" value="1"/>
</dbReference>
<comment type="caution">
    <text evidence="3">The sequence shown here is derived from an EMBL/GenBank/DDBJ whole genome shotgun (WGS) entry which is preliminary data.</text>
</comment>
<accession>A0A179B8U6</accession>
<dbReference type="GO" id="GO:0005524">
    <property type="term" value="F:ATP binding"/>
    <property type="evidence" value="ECO:0007669"/>
    <property type="project" value="InterPro"/>
</dbReference>
<evidence type="ECO:0000256" key="1">
    <source>
        <dbReference type="SAM" id="Coils"/>
    </source>
</evidence>
<dbReference type="InterPro" id="IPR050742">
    <property type="entry name" value="Helicase_Restrict-Modif_Enz"/>
</dbReference>
<keyword evidence="1" id="KW-0175">Coiled coil</keyword>
<keyword evidence="3" id="KW-0540">Nuclease</keyword>
<dbReference type="GO" id="GO:0003677">
    <property type="term" value="F:DNA binding"/>
    <property type="evidence" value="ECO:0007669"/>
    <property type="project" value="InterPro"/>
</dbReference>
<dbReference type="Pfam" id="PF22548">
    <property type="entry name" value="AEP-TOTE"/>
    <property type="match status" value="1"/>
</dbReference>
<dbReference type="InterPro" id="IPR014001">
    <property type="entry name" value="Helicase_ATP-bd"/>
</dbReference>
<evidence type="ECO:0000313" key="3">
    <source>
        <dbReference type="EMBL" id="OAP88127.1"/>
    </source>
</evidence>
<evidence type="ECO:0000259" key="2">
    <source>
        <dbReference type="PROSITE" id="PS51192"/>
    </source>
</evidence>
<dbReference type="Gene3D" id="3.40.50.300">
    <property type="entry name" value="P-loop containing nucleotide triphosphate hydrolases"/>
    <property type="match status" value="2"/>
</dbReference>
<protein>
    <submittedName>
        <fullName evidence="3">Restriction endonuclease subunit R</fullName>
    </submittedName>
</protein>
<dbReference type="EMBL" id="LWBS01000463">
    <property type="protein sequence ID" value="OAP88127.1"/>
    <property type="molecule type" value="Genomic_DNA"/>
</dbReference>
<feature type="coiled-coil region" evidence="1">
    <location>
        <begin position="4"/>
        <end position="38"/>
    </location>
</feature>
<dbReference type="PANTHER" id="PTHR47396:SF1">
    <property type="entry name" value="ATP-DEPENDENT HELICASE IRC3-RELATED"/>
    <property type="match status" value="1"/>
</dbReference>
<dbReference type="GO" id="GO:0016787">
    <property type="term" value="F:hydrolase activity"/>
    <property type="evidence" value="ECO:0007669"/>
    <property type="project" value="InterPro"/>
</dbReference>
<keyword evidence="3" id="KW-0255">Endonuclease</keyword>
<dbReference type="CDD" id="cd17926">
    <property type="entry name" value="DEXHc_RE"/>
    <property type="match status" value="1"/>
</dbReference>
<dbReference type="SUPFAM" id="SSF52540">
    <property type="entry name" value="P-loop containing nucleoside triphosphate hydrolases"/>
    <property type="match status" value="2"/>
</dbReference>
<dbReference type="Pfam" id="PF04851">
    <property type="entry name" value="ResIII"/>
    <property type="match status" value="1"/>
</dbReference>
<name>A0A179B8U6_RHILE</name>
<dbReference type="PROSITE" id="PS51192">
    <property type="entry name" value="HELICASE_ATP_BIND_1"/>
    <property type="match status" value="1"/>
</dbReference>